<feature type="transmembrane region" description="Helical" evidence="10">
    <location>
        <begin position="6"/>
        <end position="25"/>
    </location>
</feature>
<evidence type="ECO:0000256" key="5">
    <source>
        <dbReference type="ARBA" id="ARBA00022695"/>
    </source>
</evidence>
<dbReference type="InterPro" id="IPR045585">
    <property type="entry name" value="CdaA_N"/>
</dbReference>
<comment type="subunit">
    <text evidence="10">Probably a homodimer.</text>
</comment>
<feature type="transmembrane region" description="Helical" evidence="10">
    <location>
        <begin position="61"/>
        <end position="80"/>
    </location>
</feature>
<dbReference type="Proteomes" id="UP000823611">
    <property type="component" value="Unassembled WGS sequence"/>
</dbReference>
<keyword evidence="7 10" id="KW-0067">ATP-binding</keyword>
<evidence type="ECO:0000256" key="1">
    <source>
        <dbReference type="ARBA" id="ARBA00000877"/>
    </source>
</evidence>
<sequence length="277" mass="30795">MTVNTSLTIGIIDILDIFIVAFIIYKIIFWIKETRAWTLLKGIFVIFIFYIFAVVLKLNTITWILTNTISVGIIAIIVVFQPELRRALEQLGKGKMFELFIKDTDNNNDKLTSKTIDEILKASDKMASVKTGALILIEKSVPLGELERTGIPIDAVVTSQLLINIFEKDTPLHDGAVIIRNNRVAAATCFLPLTESNDISMELGTRHRAAIGASEVSDAYVIVVSEETGYISMAKDGILYRNVSIETLRGMISSESGKPSIKKKLGLWKGRQSDEKN</sequence>
<feature type="domain" description="DAC" evidence="12">
    <location>
        <begin position="81"/>
        <end position="245"/>
    </location>
</feature>
<evidence type="ECO:0000256" key="8">
    <source>
        <dbReference type="ARBA" id="ARBA00022989"/>
    </source>
</evidence>
<feature type="region of interest" description="Disordered" evidence="11">
    <location>
        <begin position="255"/>
        <end position="277"/>
    </location>
</feature>
<dbReference type="Gene3D" id="3.40.1700.10">
    <property type="entry name" value="DNA integrity scanning protein, DisA, N-terminal domain"/>
    <property type="match status" value="1"/>
</dbReference>
<dbReference type="InterPro" id="IPR036888">
    <property type="entry name" value="DNA_integrity_DisA_N_sf"/>
</dbReference>
<evidence type="ECO:0000313" key="13">
    <source>
        <dbReference type="EMBL" id="MBO8434887.1"/>
    </source>
</evidence>
<dbReference type="HAMAP" id="MF_01499">
    <property type="entry name" value="DacA"/>
    <property type="match status" value="1"/>
</dbReference>
<dbReference type="PANTHER" id="PTHR34185">
    <property type="entry name" value="DIADENYLATE CYCLASE"/>
    <property type="match status" value="1"/>
</dbReference>
<dbReference type="EC" id="2.7.7.85" evidence="10"/>
<dbReference type="GO" id="GO:0004016">
    <property type="term" value="F:adenylate cyclase activity"/>
    <property type="evidence" value="ECO:0007669"/>
    <property type="project" value="UniProtKB-UniRule"/>
</dbReference>
<dbReference type="SUPFAM" id="SSF143597">
    <property type="entry name" value="YojJ-like"/>
    <property type="match status" value="1"/>
</dbReference>
<evidence type="ECO:0000259" key="12">
    <source>
        <dbReference type="PROSITE" id="PS51794"/>
    </source>
</evidence>
<name>A0A9D9H4I0_9FIRM</name>
<keyword evidence="5 10" id="KW-0548">Nucleotidyltransferase</keyword>
<comment type="function">
    <text evidence="10">Catalyzes the condensation of 2 ATP molecules into cyclic di-AMP (c-di-AMP), a second messenger used to regulate differing processes in different bacteria.</text>
</comment>
<evidence type="ECO:0000256" key="2">
    <source>
        <dbReference type="ARBA" id="ARBA00022475"/>
    </source>
</evidence>
<comment type="caution">
    <text evidence="13">The sequence shown here is derived from an EMBL/GenBank/DDBJ whole genome shotgun (WGS) entry which is preliminary data.</text>
</comment>
<dbReference type="GO" id="GO:0106408">
    <property type="term" value="F:diadenylate cyclase activity"/>
    <property type="evidence" value="ECO:0007669"/>
    <property type="project" value="UniProtKB-EC"/>
</dbReference>
<dbReference type="InterPro" id="IPR014046">
    <property type="entry name" value="C-di-AMP_synthase"/>
</dbReference>
<dbReference type="Pfam" id="PF02457">
    <property type="entry name" value="DAC"/>
    <property type="match status" value="1"/>
</dbReference>
<dbReference type="InterPro" id="IPR003390">
    <property type="entry name" value="DNA_integrity_scan_DisA_N"/>
</dbReference>
<gene>
    <name evidence="10" type="primary">dacA</name>
    <name evidence="13" type="ORF">IAC55_06170</name>
</gene>
<comment type="similarity">
    <text evidence="10">Belongs to the adenylate cyclase family. DacA/CdaA subfamily.</text>
</comment>
<evidence type="ECO:0000256" key="10">
    <source>
        <dbReference type="HAMAP-Rule" id="MF_01499"/>
    </source>
</evidence>
<protein>
    <recommendedName>
        <fullName evidence="10">Diadenylate cyclase</fullName>
        <shortName evidence="10">DAC</shortName>
        <ecNumber evidence="10">2.7.7.85</ecNumber>
    </recommendedName>
    <alternativeName>
        <fullName evidence="10">Cyclic-di-AMP synthase</fullName>
        <shortName evidence="10">c-di-AMP synthase</shortName>
    </alternativeName>
</protein>
<dbReference type="PANTHER" id="PTHR34185:SF1">
    <property type="entry name" value="DIADENYLATE CYCLASE"/>
    <property type="match status" value="1"/>
</dbReference>
<dbReference type="AlphaFoldDB" id="A0A9D9H4I0"/>
<keyword evidence="8 10" id="KW-1133">Transmembrane helix</keyword>
<comment type="catalytic activity">
    <reaction evidence="1 10">
        <text>2 ATP = 3',3'-c-di-AMP + 2 diphosphate</text>
        <dbReference type="Rhea" id="RHEA:35655"/>
        <dbReference type="ChEBI" id="CHEBI:30616"/>
        <dbReference type="ChEBI" id="CHEBI:33019"/>
        <dbReference type="ChEBI" id="CHEBI:71500"/>
        <dbReference type="EC" id="2.7.7.85"/>
    </reaction>
</comment>
<dbReference type="PROSITE" id="PS51794">
    <property type="entry name" value="DAC"/>
    <property type="match status" value="1"/>
</dbReference>
<organism evidence="13 14">
    <name type="scientific">Candidatus Fimicola merdigallinarum</name>
    <dbReference type="NCBI Taxonomy" id="2840819"/>
    <lineage>
        <taxon>Bacteria</taxon>
        <taxon>Bacillati</taxon>
        <taxon>Bacillota</taxon>
        <taxon>Clostridia</taxon>
        <taxon>Lachnospirales</taxon>
        <taxon>Lachnospiraceae</taxon>
        <taxon>Lachnospiraceae incertae sedis</taxon>
        <taxon>Candidatus Fimicola</taxon>
    </lineage>
</organism>
<dbReference type="EMBL" id="JADIMX010000115">
    <property type="protein sequence ID" value="MBO8434887.1"/>
    <property type="molecule type" value="Genomic_DNA"/>
</dbReference>
<keyword evidence="3 10" id="KW-0808">Transferase</keyword>
<keyword evidence="2 10" id="KW-1003">Cell membrane</keyword>
<reference evidence="13" key="2">
    <citation type="journal article" date="2021" name="PeerJ">
        <title>Extensive microbial diversity within the chicken gut microbiome revealed by metagenomics and culture.</title>
        <authorList>
            <person name="Gilroy R."/>
            <person name="Ravi A."/>
            <person name="Getino M."/>
            <person name="Pursley I."/>
            <person name="Horton D.L."/>
            <person name="Alikhan N.F."/>
            <person name="Baker D."/>
            <person name="Gharbi K."/>
            <person name="Hall N."/>
            <person name="Watson M."/>
            <person name="Adriaenssens E.M."/>
            <person name="Foster-Nyarko E."/>
            <person name="Jarju S."/>
            <person name="Secka A."/>
            <person name="Antonio M."/>
            <person name="Oren A."/>
            <person name="Chaudhuri R.R."/>
            <person name="La Ragione R."/>
            <person name="Hildebrand F."/>
            <person name="Pallen M.J."/>
        </authorList>
    </citation>
    <scope>NUCLEOTIDE SEQUENCE</scope>
    <source>
        <strain evidence="13">F6-4510</strain>
    </source>
</reference>
<keyword evidence="4 10" id="KW-0812">Transmembrane</keyword>
<evidence type="ECO:0000256" key="3">
    <source>
        <dbReference type="ARBA" id="ARBA00022679"/>
    </source>
</evidence>
<reference evidence="13" key="1">
    <citation type="submission" date="2020-10" db="EMBL/GenBank/DDBJ databases">
        <authorList>
            <person name="Gilroy R."/>
        </authorList>
    </citation>
    <scope>NUCLEOTIDE SEQUENCE</scope>
    <source>
        <strain evidence="13">F6-4510</strain>
    </source>
</reference>
<dbReference type="NCBIfam" id="TIGR00159">
    <property type="entry name" value="diadenylate cyclase CdaA"/>
    <property type="match status" value="1"/>
</dbReference>
<dbReference type="GO" id="GO:0005524">
    <property type="term" value="F:ATP binding"/>
    <property type="evidence" value="ECO:0007669"/>
    <property type="project" value="UniProtKB-UniRule"/>
</dbReference>
<keyword evidence="6 10" id="KW-0547">Nucleotide-binding</keyword>
<evidence type="ECO:0000256" key="9">
    <source>
        <dbReference type="ARBA" id="ARBA00023136"/>
    </source>
</evidence>
<dbReference type="Pfam" id="PF19293">
    <property type="entry name" value="CdaA_N"/>
    <property type="match status" value="1"/>
</dbReference>
<evidence type="ECO:0000256" key="6">
    <source>
        <dbReference type="ARBA" id="ARBA00022741"/>
    </source>
</evidence>
<evidence type="ECO:0000256" key="11">
    <source>
        <dbReference type="SAM" id="MobiDB-lite"/>
    </source>
</evidence>
<dbReference type="FunFam" id="3.40.1700.10:FF:000002">
    <property type="entry name" value="Diadenylate cyclase"/>
    <property type="match status" value="1"/>
</dbReference>
<comment type="caution">
    <text evidence="10">Lacks conserved residue(s) required for the propagation of feature annotation.</text>
</comment>
<dbReference type="InterPro" id="IPR034701">
    <property type="entry name" value="CdaA"/>
</dbReference>
<evidence type="ECO:0000256" key="7">
    <source>
        <dbReference type="ARBA" id="ARBA00022840"/>
    </source>
</evidence>
<proteinExistence type="inferred from homology"/>
<keyword evidence="9 10" id="KW-0472">Membrane</keyword>
<accession>A0A9D9H4I0</accession>
<dbReference type="InterPro" id="IPR050338">
    <property type="entry name" value="DisA"/>
</dbReference>
<dbReference type="GO" id="GO:0006171">
    <property type="term" value="P:cAMP biosynthetic process"/>
    <property type="evidence" value="ECO:0007669"/>
    <property type="project" value="InterPro"/>
</dbReference>
<feature type="transmembrane region" description="Helical" evidence="10">
    <location>
        <begin position="37"/>
        <end position="55"/>
    </location>
</feature>
<evidence type="ECO:0000313" key="14">
    <source>
        <dbReference type="Proteomes" id="UP000823611"/>
    </source>
</evidence>
<evidence type="ECO:0000256" key="4">
    <source>
        <dbReference type="ARBA" id="ARBA00022692"/>
    </source>
</evidence>
<dbReference type="PIRSF" id="PIRSF004793">
    <property type="entry name" value="UCP004793"/>
    <property type="match status" value="1"/>
</dbReference>